<evidence type="ECO:0000256" key="4">
    <source>
        <dbReference type="SAM" id="MobiDB-lite"/>
    </source>
</evidence>
<dbReference type="PANTHER" id="PTHR35735:SF8">
    <property type="entry name" value="PROTEIN NIM1-INTERACTING 2"/>
    <property type="match status" value="1"/>
</dbReference>
<evidence type="ECO:0000256" key="2">
    <source>
        <dbReference type="ARBA" id="ARBA00009937"/>
    </source>
</evidence>
<reference evidence="5" key="2">
    <citation type="submission" date="2019-07" db="EMBL/GenBank/DDBJ databases">
        <authorList>
            <person name="Yang Y."/>
            <person name="Bocs S."/>
            <person name="Baudouin L."/>
        </authorList>
    </citation>
    <scope>NUCLEOTIDE SEQUENCE</scope>
    <source>
        <tissue evidence="5">Spear leaf of Hainan Tall coconut</tissue>
    </source>
</reference>
<evidence type="ECO:0000313" key="5">
    <source>
        <dbReference type="EMBL" id="KAG1330624.1"/>
    </source>
</evidence>
<dbReference type="Proteomes" id="UP000797356">
    <property type="component" value="Chromosome 2"/>
</dbReference>
<dbReference type="EMBL" id="CM017873">
    <property type="protein sequence ID" value="KAG1330624.1"/>
    <property type="molecule type" value="Genomic_DNA"/>
</dbReference>
<dbReference type="OrthoDB" id="1098796at2759"/>
<protein>
    <submittedName>
        <fullName evidence="5">Uncharacterized protein</fullName>
    </submittedName>
</protein>
<sequence length="156" mass="17445">MEMTTRKRPAEGGEKARRTRARGGEVDDEKRERSVTDDKVDEFFAILSRIREATRCFTVRDGNGGVRRSSTAAERLWRWQPTFQREDFEEASGVGDDRRWRGTEEVASGGEAAEEERVAENTIPGSLDLNADPAPERPGLGSLAVILPRPSHFRSG</sequence>
<dbReference type="Pfam" id="PF15699">
    <property type="entry name" value="NPR1_interact"/>
    <property type="match status" value="1"/>
</dbReference>
<proteinExistence type="inferred from homology"/>
<accession>A0A8K0HYL7</accession>
<feature type="region of interest" description="Disordered" evidence="4">
    <location>
        <begin position="1"/>
        <end position="35"/>
    </location>
</feature>
<comment type="caution">
    <text evidence="5">The sequence shown here is derived from an EMBL/GenBank/DDBJ whole genome shotgun (WGS) entry which is preliminary data.</text>
</comment>
<name>A0A8K0HYL7_COCNU</name>
<dbReference type="AlphaFoldDB" id="A0A8K0HYL7"/>
<dbReference type="GO" id="GO:0010112">
    <property type="term" value="P:regulation of systemic acquired resistance"/>
    <property type="evidence" value="ECO:0007669"/>
    <property type="project" value="InterPro"/>
</dbReference>
<feature type="region of interest" description="Disordered" evidence="4">
    <location>
        <begin position="88"/>
        <end position="116"/>
    </location>
</feature>
<reference evidence="5" key="1">
    <citation type="journal article" date="2017" name="Gigascience">
        <title>The genome draft of coconut (Cocos nucifera).</title>
        <authorList>
            <person name="Xiao Y."/>
            <person name="Xu P."/>
            <person name="Fan H."/>
            <person name="Baudouin L."/>
            <person name="Xia W."/>
            <person name="Bocs S."/>
            <person name="Xu J."/>
            <person name="Li Q."/>
            <person name="Guo A."/>
            <person name="Zhou L."/>
            <person name="Li J."/>
            <person name="Wu Y."/>
            <person name="Ma Z."/>
            <person name="Armero A."/>
            <person name="Issali A.E."/>
            <person name="Liu N."/>
            <person name="Peng M."/>
            <person name="Yang Y."/>
        </authorList>
    </citation>
    <scope>NUCLEOTIDE SEQUENCE</scope>
    <source>
        <tissue evidence="5">Spear leaf of Hainan Tall coconut</tissue>
    </source>
</reference>
<dbReference type="PANTHER" id="PTHR35735">
    <property type="entry name" value="PROTEIN NIM1-INTERACTING 2"/>
    <property type="match status" value="1"/>
</dbReference>
<gene>
    <name evidence="5" type="ORF">COCNU_02G005920</name>
</gene>
<dbReference type="InterPro" id="IPR031425">
    <property type="entry name" value="NPR1/NH1-interacting"/>
</dbReference>
<keyword evidence="6" id="KW-1185">Reference proteome</keyword>
<organism evidence="5 6">
    <name type="scientific">Cocos nucifera</name>
    <name type="common">Coconut palm</name>
    <dbReference type="NCBI Taxonomy" id="13894"/>
    <lineage>
        <taxon>Eukaryota</taxon>
        <taxon>Viridiplantae</taxon>
        <taxon>Streptophyta</taxon>
        <taxon>Embryophyta</taxon>
        <taxon>Tracheophyta</taxon>
        <taxon>Spermatophyta</taxon>
        <taxon>Magnoliopsida</taxon>
        <taxon>Liliopsida</taxon>
        <taxon>Arecaceae</taxon>
        <taxon>Arecoideae</taxon>
        <taxon>Cocoseae</taxon>
        <taxon>Attaleinae</taxon>
        <taxon>Cocos</taxon>
    </lineage>
</organism>
<keyword evidence="3" id="KW-0539">Nucleus</keyword>
<comment type="subcellular location">
    <subcellularLocation>
        <location evidence="1">Nucleus</location>
    </subcellularLocation>
</comment>
<dbReference type="InterPro" id="IPR034577">
    <property type="entry name" value="NIMIN-2"/>
</dbReference>
<evidence type="ECO:0000313" key="6">
    <source>
        <dbReference type="Proteomes" id="UP000797356"/>
    </source>
</evidence>
<evidence type="ECO:0000256" key="3">
    <source>
        <dbReference type="ARBA" id="ARBA00023242"/>
    </source>
</evidence>
<feature type="compositionally biased region" description="Basic and acidic residues" evidence="4">
    <location>
        <begin position="95"/>
        <end position="104"/>
    </location>
</feature>
<comment type="similarity">
    <text evidence="2">Belongs to the NPR1-interactor family.</text>
</comment>
<evidence type="ECO:0000256" key="1">
    <source>
        <dbReference type="ARBA" id="ARBA00004123"/>
    </source>
</evidence>
<dbReference type="GO" id="GO:0005634">
    <property type="term" value="C:nucleus"/>
    <property type="evidence" value="ECO:0007669"/>
    <property type="project" value="UniProtKB-SubCell"/>
</dbReference>